<keyword evidence="7" id="KW-0547">Nucleotide-binding</keyword>
<feature type="domain" description="ABC transporter" evidence="6">
    <location>
        <begin position="36"/>
        <end position="138"/>
    </location>
</feature>
<dbReference type="EMBL" id="LR134156">
    <property type="protein sequence ID" value="VEA78089.1"/>
    <property type="molecule type" value="Genomic_DNA"/>
</dbReference>
<dbReference type="Gene3D" id="3.40.50.300">
    <property type="entry name" value="P-loop containing nucleotide triphosphate hydrolases"/>
    <property type="match status" value="1"/>
</dbReference>
<sequence length="172" mass="19128">MNDAPHRPQVKTRKALTPLLEIRNLTKSFDGQHAVDDVSLTIYKGEIFALLGASGCGKSTLLRMLAGFEVPSSGQIMLDGVDLAHVPPYQRPINMMFQSYALFPHMTVEQNIAFGLKQDKLPKAEIASRVKEMLGWYTCRSSRNVSRISFPAVSASAWLWRAAWLNVLSCSC</sequence>
<keyword evidence="7" id="KW-0067">ATP-binding</keyword>
<name>A0A447R765_SALER</name>
<dbReference type="InterPro" id="IPR003439">
    <property type="entry name" value="ABC_transporter-like_ATP-bd"/>
</dbReference>
<keyword evidence="4" id="KW-1278">Translocase</keyword>
<evidence type="ECO:0000256" key="5">
    <source>
        <dbReference type="ARBA" id="ARBA00023136"/>
    </source>
</evidence>
<evidence type="ECO:0000256" key="4">
    <source>
        <dbReference type="ARBA" id="ARBA00022967"/>
    </source>
</evidence>
<keyword evidence="2" id="KW-1003">Cell membrane</keyword>
<dbReference type="PANTHER" id="PTHR42781:SF5">
    <property type="entry name" value="PUTRESCINE TRANSPORT ATP-BINDING PROTEIN POTG"/>
    <property type="match status" value="1"/>
</dbReference>
<organism evidence="7 8">
    <name type="scientific">Salmonella enterica subsp. arizonae</name>
    <dbReference type="NCBI Taxonomy" id="59203"/>
    <lineage>
        <taxon>Bacteria</taxon>
        <taxon>Pseudomonadati</taxon>
        <taxon>Pseudomonadota</taxon>
        <taxon>Gammaproteobacteria</taxon>
        <taxon>Enterobacterales</taxon>
        <taxon>Enterobacteriaceae</taxon>
        <taxon>Salmonella</taxon>
    </lineage>
</organism>
<gene>
    <name evidence="7" type="primary">potG_3</name>
    <name evidence="7" type="ORF">NCTC10047_04026</name>
</gene>
<dbReference type="Pfam" id="PF00005">
    <property type="entry name" value="ABC_tran"/>
    <property type="match status" value="1"/>
</dbReference>
<evidence type="ECO:0000256" key="1">
    <source>
        <dbReference type="ARBA" id="ARBA00022448"/>
    </source>
</evidence>
<evidence type="ECO:0000256" key="2">
    <source>
        <dbReference type="ARBA" id="ARBA00022475"/>
    </source>
</evidence>
<dbReference type="InterPro" id="IPR027417">
    <property type="entry name" value="P-loop_NTPase"/>
</dbReference>
<dbReference type="GO" id="GO:0016887">
    <property type="term" value="F:ATP hydrolysis activity"/>
    <property type="evidence" value="ECO:0007669"/>
    <property type="project" value="InterPro"/>
</dbReference>
<evidence type="ECO:0000313" key="8">
    <source>
        <dbReference type="Proteomes" id="UP000275676"/>
    </source>
</evidence>
<dbReference type="SUPFAM" id="SSF52540">
    <property type="entry name" value="P-loop containing nucleoside triphosphate hydrolases"/>
    <property type="match status" value="1"/>
</dbReference>
<proteinExistence type="predicted"/>
<reference evidence="7 8" key="1">
    <citation type="submission" date="2018-12" db="EMBL/GenBank/DDBJ databases">
        <authorList>
            <consortium name="Pathogen Informatics"/>
        </authorList>
    </citation>
    <scope>NUCLEOTIDE SEQUENCE [LARGE SCALE GENOMIC DNA]</scope>
    <source>
        <strain evidence="7 8">NCTC10047</strain>
    </source>
</reference>
<keyword evidence="5" id="KW-0472">Membrane</keyword>
<evidence type="ECO:0000256" key="3">
    <source>
        <dbReference type="ARBA" id="ARBA00022519"/>
    </source>
</evidence>
<keyword evidence="3" id="KW-0997">Cell inner membrane</keyword>
<keyword evidence="1" id="KW-0813">Transport</keyword>
<dbReference type="Proteomes" id="UP000275676">
    <property type="component" value="Chromosome"/>
</dbReference>
<evidence type="ECO:0000259" key="6">
    <source>
        <dbReference type="Pfam" id="PF00005"/>
    </source>
</evidence>
<evidence type="ECO:0000313" key="7">
    <source>
        <dbReference type="EMBL" id="VEA78089.1"/>
    </source>
</evidence>
<dbReference type="InterPro" id="IPR050093">
    <property type="entry name" value="ABC_SmlMolc_Importer"/>
</dbReference>
<dbReference type="EC" id="3.6.3.31" evidence="7"/>
<dbReference type="AlphaFoldDB" id="A0A447R765"/>
<accession>A0A447R765</accession>
<keyword evidence="7" id="KW-0378">Hydrolase</keyword>
<dbReference type="PANTHER" id="PTHR42781">
    <property type="entry name" value="SPERMIDINE/PUTRESCINE IMPORT ATP-BINDING PROTEIN POTA"/>
    <property type="match status" value="1"/>
</dbReference>
<dbReference type="GO" id="GO:0005524">
    <property type="term" value="F:ATP binding"/>
    <property type="evidence" value="ECO:0007669"/>
    <property type="project" value="UniProtKB-KW"/>
</dbReference>
<protein>
    <submittedName>
        <fullName evidence="7">Putrescine transport ATP-binding protein PotG</fullName>
        <ecNumber evidence="7">3.6.3.31</ecNumber>
    </submittedName>
</protein>